<dbReference type="InterPro" id="IPR011014">
    <property type="entry name" value="MscS_channel_TM-2"/>
</dbReference>
<dbReference type="EMBL" id="BAABCW010000025">
    <property type="protein sequence ID" value="GAA3521277.1"/>
    <property type="molecule type" value="Genomic_DNA"/>
</dbReference>
<keyword evidence="6 7" id="KW-0472">Membrane</keyword>
<gene>
    <name evidence="11" type="ORF">GCM10022393_39570</name>
</gene>
<dbReference type="PANTHER" id="PTHR30566">
    <property type="entry name" value="YNAI-RELATED MECHANOSENSITIVE ION CHANNEL"/>
    <property type="match status" value="1"/>
</dbReference>
<dbReference type="Gene3D" id="1.10.287.1260">
    <property type="match status" value="1"/>
</dbReference>
<dbReference type="InterPro" id="IPR010920">
    <property type="entry name" value="LSM_dom_sf"/>
</dbReference>
<reference evidence="12" key="1">
    <citation type="journal article" date="2019" name="Int. J. Syst. Evol. Microbiol.">
        <title>The Global Catalogue of Microorganisms (GCM) 10K type strain sequencing project: providing services to taxonomists for standard genome sequencing and annotation.</title>
        <authorList>
            <consortium name="The Broad Institute Genomics Platform"/>
            <consortium name="The Broad Institute Genome Sequencing Center for Infectious Disease"/>
            <person name="Wu L."/>
            <person name="Ma J."/>
        </authorList>
    </citation>
    <scope>NUCLEOTIDE SEQUENCE [LARGE SCALE GENOMIC DNA]</scope>
    <source>
        <strain evidence="12">JCM 17106</strain>
    </source>
</reference>
<proteinExistence type="inferred from homology"/>
<sequence length="352" mass="39673">MSEILSNEYYLNTISQWLIAFVFIAGGIIIAKIAYLLFTKIVKIFTRNTASRLDDILLITMKKPAIYGITIVGFYLGIEYLNKSGEVADFMDKVYHVMFVIGITWFIAKLINAIIEEYMEPVIERSDSDFDDQLFPIIRKIVTIAIWSIGIIIALNNAGYNVGALITGLGIGGLAFALAAKDYIENIFGGISIFTDKPFMVNDRVRVDGFDGKVEEIGIRRSRIRTTNGTLVTIPNAKFIHNSVENVALEPTRKVGLKLGLTYTTNAEGVERAMDILRTIIQEQQEFVTETPAIFFENFGEFSLIINFTYFIRKEADIGTTQNNINLEILKRFENAGLEFAFPTQTIYSIQK</sequence>
<evidence type="ECO:0000259" key="10">
    <source>
        <dbReference type="Pfam" id="PF21088"/>
    </source>
</evidence>
<feature type="transmembrane region" description="Helical" evidence="7">
    <location>
        <begin position="162"/>
        <end position="180"/>
    </location>
</feature>
<dbReference type="Gene3D" id="2.30.30.60">
    <property type="match status" value="1"/>
</dbReference>
<organism evidence="11 12">
    <name type="scientific">Aquimarina addita</name>
    <dbReference type="NCBI Taxonomy" id="870485"/>
    <lineage>
        <taxon>Bacteria</taxon>
        <taxon>Pseudomonadati</taxon>
        <taxon>Bacteroidota</taxon>
        <taxon>Flavobacteriia</taxon>
        <taxon>Flavobacteriales</taxon>
        <taxon>Flavobacteriaceae</taxon>
        <taxon>Aquimarina</taxon>
    </lineage>
</organism>
<name>A0ABP6USV8_9FLAO</name>
<dbReference type="InterPro" id="IPR023408">
    <property type="entry name" value="MscS_beta-dom_sf"/>
</dbReference>
<keyword evidence="5 7" id="KW-1133">Transmembrane helix</keyword>
<evidence type="ECO:0000259" key="9">
    <source>
        <dbReference type="Pfam" id="PF21082"/>
    </source>
</evidence>
<dbReference type="Pfam" id="PF00924">
    <property type="entry name" value="MS_channel_2nd"/>
    <property type="match status" value="1"/>
</dbReference>
<dbReference type="Pfam" id="PF21088">
    <property type="entry name" value="MS_channel_1st"/>
    <property type="match status" value="1"/>
</dbReference>
<dbReference type="PANTHER" id="PTHR30566:SF5">
    <property type="entry name" value="MECHANOSENSITIVE ION CHANNEL PROTEIN 1, MITOCHONDRIAL-RELATED"/>
    <property type="match status" value="1"/>
</dbReference>
<dbReference type="InterPro" id="IPR011066">
    <property type="entry name" value="MscS_channel_C_sf"/>
</dbReference>
<feature type="transmembrane region" description="Helical" evidence="7">
    <location>
        <begin position="136"/>
        <end position="156"/>
    </location>
</feature>
<dbReference type="RefSeq" id="WP_344930442.1">
    <property type="nucleotide sequence ID" value="NZ_BAABCW010000025.1"/>
</dbReference>
<keyword evidence="3" id="KW-1003">Cell membrane</keyword>
<evidence type="ECO:0000256" key="3">
    <source>
        <dbReference type="ARBA" id="ARBA00022475"/>
    </source>
</evidence>
<feature type="domain" description="Mechanosensitive ion channel transmembrane helices 2/3" evidence="10">
    <location>
        <begin position="140"/>
        <end position="181"/>
    </location>
</feature>
<evidence type="ECO:0000256" key="6">
    <source>
        <dbReference type="ARBA" id="ARBA00023136"/>
    </source>
</evidence>
<dbReference type="InterPro" id="IPR006685">
    <property type="entry name" value="MscS_channel_2nd"/>
</dbReference>
<feature type="transmembrane region" description="Helical" evidence="7">
    <location>
        <begin position="65"/>
        <end position="82"/>
    </location>
</feature>
<comment type="subcellular location">
    <subcellularLocation>
        <location evidence="1">Cell membrane</location>
        <topology evidence="1">Multi-pass membrane protein</topology>
    </subcellularLocation>
</comment>
<evidence type="ECO:0000256" key="7">
    <source>
        <dbReference type="SAM" id="Phobius"/>
    </source>
</evidence>
<evidence type="ECO:0000313" key="12">
    <source>
        <dbReference type="Proteomes" id="UP001500459"/>
    </source>
</evidence>
<evidence type="ECO:0000256" key="4">
    <source>
        <dbReference type="ARBA" id="ARBA00022692"/>
    </source>
</evidence>
<keyword evidence="4 7" id="KW-0812">Transmembrane</keyword>
<dbReference type="Gene3D" id="3.30.70.100">
    <property type="match status" value="1"/>
</dbReference>
<dbReference type="InterPro" id="IPR049142">
    <property type="entry name" value="MS_channel_1st"/>
</dbReference>
<evidence type="ECO:0000313" key="11">
    <source>
        <dbReference type="EMBL" id="GAA3521277.1"/>
    </source>
</evidence>
<dbReference type="SUPFAM" id="SSF82861">
    <property type="entry name" value="Mechanosensitive channel protein MscS (YggB), transmembrane region"/>
    <property type="match status" value="1"/>
</dbReference>
<evidence type="ECO:0000259" key="8">
    <source>
        <dbReference type="Pfam" id="PF00924"/>
    </source>
</evidence>
<dbReference type="InterPro" id="IPR049278">
    <property type="entry name" value="MS_channel_C"/>
</dbReference>
<feature type="domain" description="Mechanosensitive ion channel MscS C-terminal" evidence="9">
    <location>
        <begin position="258"/>
        <end position="340"/>
    </location>
</feature>
<feature type="transmembrane region" description="Helical" evidence="7">
    <location>
        <begin position="17"/>
        <end position="38"/>
    </location>
</feature>
<comment type="similarity">
    <text evidence="2">Belongs to the MscS (TC 1.A.23) family.</text>
</comment>
<dbReference type="SUPFAM" id="SSF82689">
    <property type="entry name" value="Mechanosensitive channel protein MscS (YggB), C-terminal domain"/>
    <property type="match status" value="1"/>
</dbReference>
<dbReference type="Pfam" id="PF21082">
    <property type="entry name" value="MS_channel_3rd"/>
    <property type="match status" value="1"/>
</dbReference>
<protein>
    <submittedName>
        <fullName evidence="11">Mechanosensitive ion channel family protein</fullName>
    </submittedName>
</protein>
<accession>A0ABP6USV8</accession>
<dbReference type="SUPFAM" id="SSF50182">
    <property type="entry name" value="Sm-like ribonucleoproteins"/>
    <property type="match status" value="1"/>
</dbReference>
<feature type="transmembrane region" description="Helical" evidence="7">
    <location>
        <begin position="94"/>
        <end position="115"/>
    </location>
</feature>
<keyword evidence="12" id="KW-1185">Reference proteome</keyword>
<feature type="domain" description="Mechanosensitive ion channel MscS" evidence="8">
    <location>
        <begin position="182"/>
        <end position="247"/>
    </location>
</feature>
<comment type="caution">
    <text evidence="11">The sequence shown here is derived from an EMBL/GenBank/DDBJ whole genome shotgun (WGS) entry which is preliminary data.</text>
</comment>
<evidence type="ECO:0000256" key="5">
    <source>
        <dbReference type="ARBA" id="ARBA00022989"/>
    </source>
</evidence>
<dbReference type="Proteomes" id="UP001500459">
    <property type="component" value="Unassembled WGS sequence"/>
</dbReference>
<evidence type="ECO:0000256" key="1">
    <source>
        <dbReference type="ARBA" id="ARBA00004651"/>
    </source>
</evidence>
<evidence type="ECO:0000256" key="2">
    <source>
        <dbReference type="ARBA" id="ARBA00008017"/>
    </source>
</evidence>